<keyword evidence="3" id="KW-1185">Reference proteome</keyword>
<sequence>MAVTHTLCEGLRGCQLQAFQNQQIEHQSSRSSAKKEMSELKSGPFEQGHAGYAGLPSDARILRPEIDVRRASPRKDQMSTTSHGNAELPQREDYFRSLTSMDPPCCDISQVSRKRREFRSTLSGPVRPPASARAKMESARPAPQAAPPAPTPAPAPAQAPQVPQVPQPQAAAMQTPRAKERGAYFETATPRVQFSGNCPFRYEVFEQRRQAREYAEVLGRPFPGRTGPLAAAREPGSREMREGKPDGSPRVSPKVSRSSRVSRSSSCPSLANAQVINDLKCKVDGLLRQKDLLSELRAERAKRSPIGRAKRSSGAGSVEEGSTAASTAASTPAKAKTAKANRIQVSKEPLGTPGGQIRPWLD</sequence>
<protein>
    <submittedName>
        <fullName evidence="2">Uncharacterized protein</fullName>
    </submittedName>
</protein>
<feature type="region of interest" description="Disordered" evidence="1">
    <location>
        <begin position="105"/>
        <end position="183"/>
    </location>
</feature>
<dbReference type="AlphaFoldDB" id="A0AA36MQY6"/>
<reference evidence="2" key="1">
    <citation type="submission" date="2023-08" db="EMBL/GenBank/DDBJ databases">
        <authorList>
            <person name="Chen Y."/>
            <person name="Shah S."/>
            <person name="Dougan E. K."/>
            <person name="Thang M."/>
            <person name="Chan C."/>
        </authorList>
    </citation>
    <scope>NUCLEOTIDE SEQUENCE</scope>
</reference>
<feature type="region of interest" description="Disordered" evidence="1">
    <location>
        <begin position="298"/>
        <end position="362"/>
    </location>
</feature>
<feature type="region of interest" description="Disordered" evidence="1">
    <location>
        <begin position="25"/>
        <end position="90"/>
    </location>
</feature>
<accession>A0AA36MQY6</accession>
<evidence type="ECO:0000313" key="2">
    <source>
        <dbReference type="EMBL" id="CAJ1380792.1"/>
    </source>
</evidence>
<comment type="caution">
    <text evidence="2">The sequence shown here is derived from an EMBL/GenBank/DDBJ whole genome shotgun (WGS) entry which is preliminary data.</text>
</comment>
<gene>
    <name evidence="2" type="ORF">EVOR1521_LOCUS8643</name>
</gene>
<feature type="compositionally biased region" description="Low complexity" evidence="1">
    <location>
        <begin position="322"/>
        <end position="340"/>
    </location>
</feature>
<feature type="region of interest" description="Disordered" evidence="1">
    <location>
        <begin position="218"/>
        <end position="269"/>
    </location>
</feature>
<feature type="compositionally biased region" description="Low complexity" evidence="1">
    <location>
        <begin position="158"/>
        <end position="176"/>
    </location>
</feature>
<feature type="compositionally biased region" description="Basic and acidic residues" evidence="1">
    <location>
        <begin position="60"/>
        <end position="77"/>
    </location>
</feature>
<evidence type="ECO:0000313" key="3">
    <source>
        <dbReference type="Proteomes" id="UP001178507"/>
    </source>
</evidence>
<evidence type="ECO:0000256" key="1">
    <source>
        <dbReference type="SAM" id="MobiDB-lite"/>
    </source>
</evidence>
<feature type="compositionally biased region" description="Pro residues" evidence="1">
    <location>
        <begin position="144"/>
        <end position="157"/>
    </location>
</feature>
<dbReference type="EMBL" id="CAUJNA010000746">
    <property type="protein sequence ID" value="CAJ1380792.1"/>
    <property type="molecule type" value="Genomic_DNA"/>
</dbReference>
<organism evidence="2 3">
    <name type="scientific">Effrenium voratum</name>
    <dbReference type="NCBI Taxonomy" id="2562239"/>
    <lineage>
        <taxon>Eukaryota</taxon>
        <taxon>Sar</taxon>
        <taxon>Alveolata</taxon>
        <taxon>Dinophyceae</taxon>
        <taxon>Suessiales</taxon>
        <taxon>Symbiodiniaceae</taxon>
        <taxon>Effrenium</taxon>
    </lineage>
</organism>
<proteinExistence type="predicted"/>
<dbReference type="Proteomes" id="UP001178507">
    <property type="component" value="Unassembled WGS sequence"/>
</dbReference>
<name>A0AA36MQY6_9DINO</name>
<feature type="compositionally biased region" description="Low complexity" evidence="1">
    <location>
        <begin position="248"/>
        <end position="269"/>
    </location>
</feature>
<feature type="compositionally biased region" description="Basic and acidic residues" evidence="1">
    <location>
        <begin position="235"/>
        <end position="247"/>
    </location>
</feature>